<sequence>MRTTQEEFTVVGLPLRTSNREAATTIPPHWEAFQRADVAGRLRADGDLYAVYAEHEHAGIDNLGDYTLVIGYRVDDPATIPVDLTAVVVPASAREIVSLEPGRPDLVGAAWQEIWSRSGLDLSYLADFERYAADGTIEISLGLRSAS</sequence>
<organism evidence="2">
    <name type="scientific">Microbacterium sp. A8/3-1</name>
    <dbReference type="NCBI Taxonomy" id="3160749"/>
    <lineage>
        <taxon>Bacteria</taxon>
        <taxon>Bacillati</taxon>
        <taxon>Actinomycetota</taxon>
        <taxon>Actinomycetes</taxon>
        <taxon>Micrococcales</taxon>
        <taxon>Microbacteriaceae</taxon>
        <taxon>Microbacterium</taxon>
    </lineage>
</organism>
<dbReference type="Gene3D" id="3.20.80.10">
    <property type="entry name" value="Regulatory factor, effector binding domain"/>
    <property type="match status" value="1"/>
</dbReference>
<accession>A0AAU7VRW0</accession>
<gene>
    <name evidence="2" type="ORF">ABS642_12735</name>
</gene>
<protein>
    <submittedName>
        <fullName evidence="2">GyrI-like domain-containing protein</fullName>
    </submittedName>
</protein>
<dbReference type="Pfam" id="PF14526">
    <property type="entry name" value="Cass2"/>
    <property type="match status" value="1"/>
</dbReference>
<reference evidence="2" key="1">
    <citation type="submission" date="2024-06" db="EMBL/GenBank/DDBJ databases">
        <title>Draft genome sequence of Microbacterium sp. strain A8/3-1, isolated from Oxytropis tragacanthoides Fisch. ex DC. Root nodules in the Altai region of Russia.</title>
        <authorList>
            <person name="Sazanova A."/>
            <person name="Guro P."/>
            <person name="Kuznetsova I."/>
            <person name="Belimov A."/>
            <person name="Safronova V."/>
        </authorList>
    </citation>
    <scope>NUCLEOTIDE SEQUENCE</scope>
    <source>
        <strain evidence="2">A8/3-1</strain>
    </source>
</reference>
<name>A0AAU7VRW0_9MICO</name>
<evidence type="ECO:0000313" key="2">
    <source>
        <dbReference type="EMBL" id="XBX76776.1"/>
    </source>
</evidence>
<dbReference type="InterPro" id="IPR029441">
    <property type="entry name" value="Cass2"/>
</dbReference>
<evidence type="ECO:0000259" key="1">
    <source>
        <dbReference type="Pfam" id="PF14526"/>
    </source>
</evidence>
<dbReference type="PANTHER" id="PTHR36444">
    <property type="entry name" value="TRANSCRIPTIONAL REGULATOR PROTEIN YOBU-RELATED"/>
    <property type="match status" value="1"/>
</dbReference>
<dbReference type="SUPFAM" id="SSF55136">
    <property type="entry name" value="Probable bacterial effector-binding domain"/>
    <property type="match status" value="1"/>
</dbReference>
<proteinExistence type="predicted"/>
<feature type="domain" description="Integron-associated effector binding protein" evidence="1">
    <location>
        <begin position="4"/>
        <end position="135"/>
    </location>
</feature>
<dbReference type="AlphaFoldDB" id="A0AAU7VRW0"/>
<dbReference type="RefSeq" id="WP_350350363.1">
    <property type="nucleotide sequence ID" value="NZ_CP158357.1"/>
</dbReference>
<dbReference type="PANTHER" id="PTHR36444:SF2">
    <property type="entry name" value="TRANSCRIPTIONAL REGULATOR PROTEIN YOBU-RELATED"/>
    <property type="match status" value="1"/>
</dbReference>
<dbReference type="EMBL" id="CP158357">
    <property type="protein sequence ID" value="XBX76776.1"/>
    <property type="molecule type" value="Genomic_DNA"/>
</dbReference>
<dbReference type="InterPro" id="IPR053182">
    <property type="entry name" value="YobU-like_regulator"/>
</dbReference>
<dbReference type="InterPro" id="IPR011256">
    <property type="entry name" value="Reg_factor_effector_dom_sf"/>
</dbReference>